<comment type="caution">
    <text evidence="2">The sequence shown here is derived from an EMBL/GenBank/DDBJ whole genome shotgun (WGS) entry which is preliminary data.</text>
</comment>
<accession>A0ABQ9DV39</accession>
<protein>
    <submittedName>
        <fullName evidence="2">Uncharacterized protein</fullName>
    </submittedName>
</protein>
<feature type="transmembrane region" description="Helical" evidence="1">
    <location>
        <begin position="12"/>
        <end position="37"/>
    </location>
</feature>
<keyword evidence="3" id="KW-1185">Reference proteome</keyword>
<gene>
    <name evidence="2" type="ORF">WISP_00746</name>
</gene>
<sequence>MELPESLPLGELAAAFATLPVFPLFDTAYFIVSVLYLKYEPGPSSTFRIIEWIGLEKPSEISKSNP</sequence>
<keyword evidence="1" id="KW-1133">Transmembrane helix</keyword>
<dbReference type="EMBL" id="WHWB01014233">
    <property type="protein sequence ID" value="KAJ7428785.1"/>
    <property type="molecule type" value="Genomic_DNA"/>
</dbReference>
<evidence type="ECO:0000313" key="3">
    <source>
        <dbReference type="Proteomes" id="UP001145742"/>
    </source>
</evidence>
<evidence type="ECO:0000256" key="1">
    <source>
        <dbReference type="SAM" id="Phobius"/>
    </source>
</evidence>
<reference evidence="2" key="1">
    <citation type="submission" date="2019-10" db="EMBL/GenBank/DDBJ databases">
        <authorList>
            <person name="Soares A.E.R."/>
            <person name="Aleixo A."/>
            <person name="Schneider P."/>
            <person name="Miyaki C.Y."/>
            <person name="Schneider M.P."/>
            <person name="Mello C."/>
            <person name="Vasconcelos A.T.R."/>
        </authorList>
    </citation>
    <scope>NUCLEOTIDE SEQUENCE</scope>
    <source>
        <tissue evidence="2">Muscle</tissue>
    </source>
</reference>
<name>A0ABQ9DV39_9PASS</name>
<keyword evidence="1" id="KW-0812">Transmembrane</keyword>
<proteinExistence type="predicted"/>
<dbReference type="Proteomes" id="UP001145742">
    <property type="component" value="Unassembled WGS sequence"/>
</dbReference>
<keyword evidence="1" id="KW-0472">Membrane</keyword>
<evidence type="ECO:0000313" key="2">
    <source>
        <dbReference type="EMBL" id="KAJ7428785.1"/>
    </source>
</evidence>
<organism evidence="2 3">
    <name type="scientific">Willisornis vidua</name>
    <name type="common">Xingu scale-backed antbird</name>
    <dbReference type="NCBI Taxonomy" id="1566151"/>
    <lineage>
        <taxon>Eukaryota</taxon>
        <taxon>Metazoa</taxon>
        <taxon>Chordata</taxon>
        <taxon>Craniata</taxon>
        <taxon>Vertebrata</taxon>
        <taxon>Euteleostomi</taxon>
        <taxon>Archelosauria</taxon>
        <taxon>Archosauria</taxon>
        <taxon>Dinosauria</taxon>
        <taxon>Saurischia</taxon>
        <taxon>Theropoda</taxon>
        <taxon>Coelurosauria</taxon>
        <taxon>Aves</taxon>
        <taxon>Neognathae</taxon>
        <taxon>Neoaves</taxon>
        <taxon>Telluraves</taxon>
        <taxon>Australaves</taxon>
        <taxon>Passeriformes</taxon>
        <taxon>Thamnophilidae</taxon>
        <taxon>Willisornis</taxon>
    </lineage>
</organism>